<comment type="caution">
    <text evidence="2">The sequence shown here is derived from an EMBL/GenBank/DDBJ whole genome shotgun (WGS) entry which is preliminary data.</text>
</comment>
<dbReference type="RefSeq" id="WP_040096789.1">
    <property type="nucleotide sequence ID" value="NZ_JWJD01000001.1"/>
</dbReference>
<feature type="domain" description="Calcineurin-like phosphoesterase" evidence="1">
    <location>
        <begin position="7"/>
        <end position="178"/>
    </location>
</feature>
<keyword evidence="3" id="KW-1185">Reference proteome</keyword>
<evidence type="ECO:0000313" key="2">
    <source>
        <dbReference type="EMBL" id="KIH78050.1"/>
    </source>
</evidence>
<dbReference type="CDD" id="cd00144">
    <property type="entry name" value="MPP_PPP_family"/>
    <property type="match status" value="1"/>
</dbReference>
<dbReference type="PANTHER" id="PTHR42850:SF4">
    <property type="entry name" value="ZINC-DEPENDENT ENDOPOLYPHOSPHATASE"/>
    <property type="match status" value="1"/>
</dbReference>
<organism evidence="2 3">
    <name type="scientific">Geoalkalibacter ferrihydriticus DSM 17813</name>
    <dbReference type="NCBI Taxonomy" id="1121915"/>
    <lineage>
        <taxon>Bacteria</taxon>
        <taxon>Pseudomonadati</taxon>
        <taxon>Thermodesulfobacteriota</taxon>
        <taxon>Desulfuromonadia</taxon>
        <taxon>Desulfuromonadales</taxon>
        <taxon>Geoalkalibacteraceae</taxon>
        <taxon>Geoalkalibacter</taxon>
    </lineage>
</organism>
<dbReference type="GO" id="GO:0008803">
    <property type="term" value="F:bis(5'-nucleosyl)-tetraphosphatase (symmetrical) activity"/>
    <property type="evidence" value="ECO:0007669"/>
    <property type="project" value="TreeGrafter"/>
</dbReference>
<dbReference type="Pfam" id="PF00149">
    <property type="entry name" value="Metallophos"/>
    <property type="match status" value="1"/>
</dbReference>
<sequence length="224" mass="25259">MNSKPGRLLAVGDIHGCLEPLERLMAQVAPRAQDQLVFLGDYVDRGPDSAGVLDYLCDFGRRFPATVFLKGNHEAMFLDFLVGRDRLSFLANGGQETLDSYEKRGSQEIPDAHRRFLEDLRLYYETPDFIFVHAGLLPGLSPEQQSEEDLLWIRNAFLNSSYSWGKTVVFGHTPQTDGPLIGSERMGLDTGAVYGRSLTCCEVNTARCWSVSAREPKRKRFLFF</sequence>
<gene>
    <name evidence="2" type="ORF">GFER_05535</name>
</gene>
<name>A0A0C2HTB8_9BACT</name>
<dbReference type="Proteomes" id="UP000035068">
    <property type="component" value="Unassembled WGS sequence"/>
</dbReference>
<protein>
    <recommendedName>
        <fullName evidence="1">Calcineurin-like phosphoesterase domain-containing protein</fullName>
    </recommendedName>
</protein>
<dbReference type="PANTHER" id="PTHR42850">
    <property type="entry name" value="METALLOPHOSPHOESTERASE"/>
    <property type="match status" value="1"/>
</dbReference>
<dbReference type="GO" id="GO:0016791">
    <property type="term" value="F:phosphatase activity"/>
    <property type="evidence" value="ECO:0007669"/>
    <property type="project" value="TreeGrafter"/>
</dbReference>
<dbReference type="InterPro" id="IPR050126">
    <property type="entry name" value="Ap4A_hydrolase"/>
</dbReference>
<dbReference type="AlphaFoldDB" id="A0A0C2HTB8"/>
<dbReference type="EMBL" id="JWJD01000001">
    <property type="protein sequence ID" value="KIH78050.1"/>
    <property type="molecule type" value="Genomic_DNA"/>
</dbReference>
<dbReference type="InterPro" id="IPR004843">
    <property type="entry name" value="Calcineurin-like_PHP"/>
</dbReference>
<reference evidence="2 3" key="1">
    <citation type="submission" date="2014-12" db="EMBL/GenBank/DDBJ databases">
        <title>Genomes of Geoalkalibacter ferrihydriticus and Geoalkalibacter subterraneus, two haloalkaliphilic metal-reducing members of the Geobacteraceae.</title>
        <authorList>
            <person name="Badalamenti J.P."/>
            <person name="Torres C.I."/>
            <person name="Krajmalnik-Brown R."/>
            <person name="Bond D.R."/>
        </authorList>
    </citation>
    <scope>NUCLEOTIDE SEQUENCE [LARGE SCALE GENOMIC DNA]</scope>
    <source>
        <strain evidence="2 3">DSM 17813</strain>
    </source>
</reference>
<dbReference type="GO" id="GO:0005737">
    <property type="term" value="C:cytoplasm"/>
    <property type="evidence" value="ECO:0007669"/>
    <property type="project" value="TreeGrafter"/>
</dbReference>
<dbReference type="GO" id="GO:0110154">
    <property type="term" value="P:RNA decapping"/>
    <property type="evidence" value="ECO:0007669"/>
    <property type="project" value="TreeGrafter"/>
</dbReference>
<proteinExistence type="predicted"/>
<evidence type="ECO:0000259" key="1">
    <source>
        <dbReference type="Pfam" id="PF00149"/>
    </source>
</evidence>
<dbReference type="Gene3D" id="3.60.21.10">
    <property type="match status" value="1"/>
</dbReference>
<evidence type="ECO:0000313" key="3">
    <source>
        <dbReference type="Proteomes" id="UP000035068"/>
    </source>
</evidence>
<dbReference type="InterPro" id="IPR029052">
    <property type="entry name" value="Metallo-depent_PP-like"/>
</dbReference>
<dbReference type="SUPFAM" id="SSF56300">
    <property type="entry name" value="Metallo-dependent phosphatases"/>
    <property type="match status" value="1"/>
</dbReference>
<accession>A0A0C2HTB8</accession>